<dbReference type="InterPro" id="IPR051010">
    <property type="entry name" value="BCAA_transport"/>
</dbReference>
<dbReference type="Gene3D" id="3.40.50.2300">
    <property type="match status" value="2"/>
</dbReference>
<evidence type="ECO:0000256" key="2">
    <source>
        <dbReference type="ARBA" id="ARBA00022448"/>
    </source>
</evidence>
<dbReference type="STRING" id="698762.SAMN00808754_0546"/>
<dbReference type="PANTHER" id="PTHR30483:SF6">
    <property type="entry name" value="PERIPLASMIC BINDING PROTEIN OF ABC TRANSPORTER FOR NATURAL AMINO ACIDS"/>
    <property type="match status" value="1"/>
</dbReference>
<dbReference type="Pfam" id="PF13458">
    <property type="entry name" value="Peripla_BP_6"/>
    <property type="match status" value="1"/>
</dbReference>
<comment type="similarity">
    <text evidence="1">Belongs to the leucine-binding protein family.</text>
</comment>
<feature type="domain" description="Leucine-binding protein" evidence="6">
    <location>
        <begin position="46"/>
        <end position="401"/>
    </location>
</feature>
<keyword evidence="3 5" id="KW-0732">Signal</keyword>
<dbReference type="InterPro" id="IPR028082">
    <property type="entry name" value="Peripla_BP_I"/>
</dbReference>
<dbReference type="InterPro" id="IPR000709">
    <property type="entry name" value="Leu_Ile_Val-bd"/>
</dbReference>
<dbReference type="InterPro" id="IPR028081">
    <property type="entry name" value="Leu-bd"/>
</dbReference>
<dbReference type="AlphaFoldDB" id="A0A1W1VF52"/>
<keyword evidence="2" id="KW-0813">Transport</keyword>
<protein>
    <submittedName>
        <fullName evidence="7">Branched-chain amino acid transport system substrate-binding protein</fullName>
    </submittedName>
</protein>
<reference evidence="7 8" key="1">
    <citation type="submission" date="2017-04" db="EMBL/GenBank/DDBJ databases">
        <authorList>
            <person name="Afonso C.L."/>
            <person name="Miller P.J."/>
            <person name="Scott M.A."/>
            <person name="Spackman E."/>
            <person name="Goraichik I."/>
            <person name="Dimitrov K.M."/>
            <person name="Suarez D.L."/>
            <person name="Swayne D.E."/>
        </authorList>
    </citation>
    <scope>NUCLEOTIDE SEQUENCE [LARGE SCALE GENOMIC DNA]</scope>
    <source>
        <strain evidence="7 8">ToBE</strain>
    </source>
</reference>
<keyword evidence="4" id="KW-0029">Amino-acid transport</keyword>
<evidence type="ECO:0000313" key="8">
    <source>
        <dbReference type="Proteomes" id="UP000192569"/>
    </source>
</evidence>
<proteinExistence type="inferred from homology"/>
<evidence type="ECO:0000256" key="4">
    <source>
        <dbReference type="ARBA" id="ARBA00022970"/>
    </source>
</evidence>
<feature type="chain" id="PRO_5012845511" evidence="5">
    <location>
        <begin position="28"/>
        <end position="416"/>
    </location>
</feature>
<evidence type="ECO:0000256" key="5">
    <source>
        <dbReference type="SAM" id="SignalP"/>
    </source>
</evidence>
<organism evidence="7 8">
    <name type="scientific">Thermanaeromonas toyohensis ToBE</name>
    <dbReference type="NCBI Taxonomy" id="698762"/>
    <lineage>
        <taxon>Bacteria</taxon>
        <taxon>Bacillati</taxon>
        <taxon>Bacillota</taxon>
        <taxon>Clostridia</taxon>
        <taxon>Neomoorellales</taxon>
        <taxon>Neomoorellaceae</taxon>
        <taxon>Thermanaeromonas</taxon>
    </lineage>
</organism>
<dbReference type="PANTHER" id="PTHR30483">
    <property type="entry name" value="LEUCINE-SPECIFIC-BINDING PROTEIN"/>
    <property type="match status" value="1"/>
</dbReference>
<feature type="signal peptide" evidence="5">
    <location>
        <begin position="1"/>
        <end position="27"/>
    </location>
</feature>
<accession>A0A1W1VF52</accession>
<dbReference type="Proteomes" id="UP000192569">
    <property type="component" value="Chromosome I"/>
</dbReference>
<evidence type="ECO:0000313" key="7">
    <source>
        <dbReference type="EMBL" id="SMB91936.1"/>
    </source>
</evidence>
<evidence type="ECO:0000256" key="3">
    <source>
        <dbReference type="ARBA" id="ARBA00022729"/>
    </source>
</evidence>
<dbReference type="PRINTS" id="PR00337">
    <property type="entry name" value="LEUILEVALBP"/>
</dbReference>
<dbReference type="EMBL" id="LT838272">
    <property type="protein sequence ID" value="SMB91936.1"/>
    <property type="molecule type" value="Genomic_DNA"/>
</dbReference>
<dbReference type="GO" id="GO:0006865">
    <property type="term" value="P:amino acid transport"/>
    <property type="evidence" value="ECO:0007669"/>
    <property type="project" value="UniProtKB-KW"/>
</dbReference>
<gene>
    <name evidence="7" type="ORF">SAMN00808754_0546</name>
</gene>
<sequence length="416" mass="44761">MLFSQKRRAFLILSCLLCLFLVTPGCGSSKGTTSEQTKGQGPKGEPIKIGLIQPLSGPVAAAGIAVKNGAFIAKDEINASGGINGRPIELIVEDSANDPATATNAANKLITRDNVLAIIGAWGSSPTLAVVPVCRNNKVPQLVETASSFKVTDRNEQGNEWVYRLNAPTRMEAAAMKEHLVKDLGFKKVMFLSVNNDWGRGAILDYTKVLKETGGEVVGQEFFEQDETNFTPILTRVKNSPADSIILTTDAAQVALIAEQGRNIGLTQKILVTGGSCFLDKVIKLVGPKAAEGLYASMFYAGAYDPNKSANPEKAKYFNEEWKKRGYDWVEITEGARGYDAVMTLAEALKQLPSQNITREGIREALAKVKLKGIIFGDISFGEWGSFINQNAAPVAIAVVKNGKGQLVMDPVVPKP</sequence>
<keyword evidence="8" id="KW-1185">Reference proteome</keyword>
<evidence type="ECO:0000256" key="1">
    <source>
        <dbReference type="ARBA" id="ARBA00010062"/>
    </source>
</evidence>
<dbReference type="CDD" id="cd19980">
    <property type="entry name" value="PBP1_ABC_ligand_binding-like"/>
    <property type="match status" value="1"/>
</dbReference>
<name>A0A1W1VF52_9FIRM</name>
<evidence type="ECO:0000259" key="6">
    <source>
        <dbReference type="Pfam" id="PF13458"/>
    </source>
</evidence>
<dbReference type="SUPFAM" id="SSF53822">
    <property type="entry name" value="Periplasmic binding protein-like I"/>
    <property type="match status" value="1"/>
</dbReference>